<evidence type="ECO:0000313" key="2">
    <source>
        <dbReference type="Proteomes" id="UP001222800"/>
    </source>
</evidence>
<dbReference type="InterPro" id="IPR036388">
    <property type="entry name" value="WH-like_DNA-bd_sf"/>
</dbReference>
<name>A0ABY8ECV2_9FIRM</name>
<dbReference type="InterPro" id="IPR000944">
    <property type="entry name" value="Tscrpt_reg_Rrf2"/>
</dbReference>
<gene>
    <name evidence="1" type="ORF">P4S50_01360</name>
</gene>
<dbReference type="EMBL" id="CP120733">
    <property type="protein sequence ID" value="WFD10751.1"/>
    <property type="molecule type" value="Genomic_DNA"/>
</dbReference>
<keyword evidence="2" id="KW-1185">Reference proteome</keyword>
<accession>A0ABY8ECV2</accession>
<proteinExistence type="predicted"/>
<organism evidence="1 2">
    <name type="scientific">Tepidibacter hydrothermalis</name>
    <dbReference type="NCBI Taxonomy" id="3036126"/>
    <lineage>
        <taxon>Bacteria</taxon>
        <taxon>Bacillati</taxon>
        <taxon>Bacillota</taxon>
        <taxon>Clostridia</taxon>
        <taxon>Peptostreptococcales</taxon>
        <taxon>Peptostreptococcaceae</taxon>
        <taxon>Tepidibacter</taxon>
    </lineage>
</organism>
<dbReference type="PROSITE" id="PS50096">
    <property type="entry name" value="IQ"/>
    <property type="match status" value="1"/>
</dbReference>
<reference evidence="1 2" key="1">
    <citation type="submission" date="2023-03" db="EMBL/GenBank/DDBJ databases">
        <title>Complete genome sequence of Tepidibacter sp. SWIR-1, isolated from a deep-sea hydrothermal vent.</title>
        <authorList>
            <person name="Li X."/>
        </authorList>
    </citation>
    <scope>NUCLEOTIDE SEQUENCE [LARGE SCALE GENOMIC DNA]</scope>
    <source>
        <strain evidence="1 2">SWIR-1</strain>
    </source>
</reference>
<dbReference type="SUPFAM" id="SSF46785">
    <property type="entry name" value="Winged helix' DNA-binding domain"/>
    <property type="match status" value="1"/>
</dbReference>
<dbReference type="NCBIfam" id="TIGR00738">
    <property type="entry name" value="rrf2_super"/>
    <property type="match status" value="1"/>
</dbReference>
<protein>
    <submittedName>
        <fullName evidence="1">Rrf2 family transcriptional regulator</fullName>
    </submittedName>
</protein>
<dbReference type="InterPro" id="IPR036390">
    <property type="entry name" value="WH_DNA-bd_sf"/>
</dbReference>
<dbReference type="Proteomes" id="UP001222800">
    <property type="component" value="Chromosome"/>
</dbReference>
<evidence type="ECO:0000313" key="1">
    <source>
        <dbReference type="EMBL" id="WFD10751.1"/>
    </source>
</evidence>
<dbReference type="RefSeq" id="WP_277732718.1">
    <property type="nucleotide sequence ID" value="NZ_CP120733.1"/>
</dbReference>
<dbReference type="PROSITE" id="PS51197">
    <property type="entry name" value="HTH_RRF2_2"/>
    <property type="match status" value="1"/>
</dbReference>
<dbReference type="PANTHER" id="PTHR33221:SF2">
    <property type="entry name" value="TRANSCRIPTIONAL REGULATOR"/>
    <property type="match status" value="1"/>
</dbReference>
<dbReference type="Gene3D" id="1.10.10.10">
    <property type="entry name" value="Winged helix-like DNA-binding domain superfamily/Winged helix DNA-binding domain"/>
    <property type="match status" value="1"/>
</dbReference>
<dbReference type="Pfam" id="PF02082">
    <property type="entry name" value="Rrf2"/>
    <property type="match status" value="1"/>
</dbReference>
<dbReference type="PANTHER" id="PTHR33221">
    <property type="entry name" value="WINGED HELIX-TURN-HELIX TRANSCRIPTIONAL REGULATOR, RRF2 FAMILY"/>
    <property type="match status" value="1"/>
</dbReference>
<sequence length="137" mass="15976">MKITQEADYALRIILFLCQISSGERVEARVISESENITLRFSLKILRKLTKKDLVKSFRGVKGGYMLNKDPKDITLREVVEAIDGPIYVNRCLHDEEYCNMKRTNTCKIHKALAKIQKTLREELEKVTFKELLKEKD</sequence>